<evidence type="ECO:0000313" key="2">
    <source>
        <dbReference type="Proteomes" id="UP000887563"/>
    </source>
</evidence>
<proteinExistence type="predicted"/>
<keyword evidence="2" id="KW-1185">Reference proteome</keyword>
<organism evidence="2 3">
    <name type="scientific">Meloidogyne incognita</name>
    <name type="common">Southern root-knot nematode worm</name>
    <name type="synonym">Oxyuris incognita</name>
    <dbReference type="NCBI Taxonomy" id="6306"/>
    <lineage>
        <taxon>Eukaryota</taxon>
        <taxon>Metazoa</taxon>
        <taxon>Ecdysozoa</taxon>
        <taxon>Nematoda</taxon>
        <taxon>Chromadorea</taxon>
        <taxon>Rhabditida</taxon>
        <taxon>Tylenchina</taxon>
        <taxon>Tylenchomorpha</taxon>
        <taxon>Tylenchoidea</taxon>
        <taxon>Meloidogynidae</taxon>
        <taxon>Meloidogyninae</taxon>
        <taxon>Meloidogyne</taxon>
        <taxon>Meloidogyne incognita group</taxon>
    </lineage>
</organism>
<dbReference type="AlphaFoldDB" id="A0A914NPH6"/>
<protein>
    <submittedName>
        <fullName evidence="3">Uncharacterized protein</fullName>
    </submittedName>
</protein>
<feature type="signal peptide" evidence="1">
    <location>
        <begin position="1"/>
        <end position="23"/>
    </location>
</feature>
<accession>A0A914NPH6</accession>
<evidence type="ECO:0000256" key="1">
    <source>
        <dbReference type="SAM" id="SignalP"/>
    </source>
</evidence>
<reference evidence="3" key="1">
    <citation type="submission" date="2022-11" db="UniProtKB">
        <authorList>
            <consortium name="WormBaseParasite"/>
        </authorList>
    </citation>
    <scope>IDENTIFICATION</scope>
</reference>
<dbReference type="Proteomes" id="UP000887563">
    <property type="component" value="Unplaced"/>
</dbReference>
<feature type="chain" id="PRO_5037709373" evidence="1">
    <location>
        <begin position="24"/>
        <end position="144"/>
    </location>
</feature>
<evidence type="ECO:0000313" key="3">
    <source>
        <dbReference type="WBParaSite" id="Minc3s08706g42518"/>
    </source>
</evidence>
<sequence>MSFKLQTIFFLFSIFILFQSVYNYTKCIRTGHLECDNEYYPCCSKNTECVRVTNESFGYGKCVRKRGFTVVQRTFMGGYDGGFTVVQRTFMGGYDGETTTKFTNTKCINDSMTRCDEDYHKCCPNLYCNRDTHADIKYGNCLSE</sequence>
<name>A0A914NPH6_MELIC</name>
<dbReference type="WBParaSite" id="Minc3s08706g42518">
    <property type="protein sequence ID" value="Minc3s08706g42518"/>
    <property type="gene ID" value="Minc3s08706g42518"/>
</dbReference>
<keyword evidence="1" id="KW-0732">Signal</keyword>